<reference evidence="2" key="1">
    <citation type="submission" date="2018-05" db="EMBL/GenBank/DDBJ databases">
        <authorList>
            <person name="Lanie J.A."/>
            <person name="Ng W.-L."/>
            <person name="Kazmierczak K.M."/>
            <person name="Andrzejewski T.M."/>
            <person name="Davidsen T.M."/>
            <person name="Wayne K.J."/>
            <person name="Tettelin H."/>
            <person name="Glass J.I."/>
            <person name="Rusch D."/>
            <person name="Podicherti R."/>
            <person name="Tsui H.-C.T."/>
            <person name="Winkler M.E."/>
        </authorList>
    </citation>
    <scope>NUCLEOTIDE SEQUENCE</scope>
</reference>
<dbReference type="AlphaFoldDB" id="A0A382NJF8"/>
<feature type="non-terminal residue" evidence="2">
    <location>
        <position position="204"/>
    </location>
</feature>
<dbReference type="InterPro" id="IPR043129">
    <property type="entry name" value="ATPase_NBD"/>
</dbReference>
<accession>A0A382NJF8</accession>
<dbReference type="Gene3D" id="3.30.420.40">
    <property type="match status" value="2"/>
</dbReference>
<gene>
    <name evidence="2" type="ORF">METZ01_LOCUS312585</name>
</gene>
<feature type="non-terminal residue" evidence="2">
    <location>
        <position position="1"/>
    </location>
</feature>
<organism evidence="2">
    <name type="scientific">marine metagenome</name>
    <dbReference type="NCBI Taxonomy" id="408172"/>
    <lineage>
        <taxon>unclassified sequences</taxon>
        <taxon>metagenomes</taxon>
        <taxon>ecological metagenomes</taxon>
    </lineage>
</organism>
<feature type="domain" description="Gcp-like" evidence="1">
    <location>
        <begin position="19"/>
        <end position="126"/>
    </location>
</feature>
<dbReference type="EMBL" id="UINC01100014">
    <property type="protein sequence ID" value="SVC59731.1"/>
    <property type="molecule type" value="Genomic_DNA"/>
</dbReference>
<proteinExistence type="predicted"/>
<dbReference type="GO" id="GO:0002949">
    <property type="term" value="P:tRNA threonylcarbamoyladenosine modification"/>
    <property type="evidence" value="ECO:0007669"/>
    <property type="project" value="InterPro"/>
</dbReference>
<dbReference type="InterPro" id="IPR022496">
    <property type="entry name" value="T6A_TsaB"/>
</dbReference>
<protein>
    <recommendedName>
        <fullName evidence="1">Gcp-like domain-containing protein</fullName>
    </recommendedName>
</protein>
<evidence type="ECO:0000259" key="1">
    <source>
        <dbReference type="Pfam" id="PF00814"/>
    </source>
</evidence>
<evidence type="ECO:0000313" key="2">
    <source>
        <dbReference type="EMBL" id="SVC59731.1"/>
    </source>
</evidence>
<dbReference type="NCBIfam" id="TIGR03725">
    <property type="entry name" value="T6A_YeaZ"/>
    <property type="match status" value="1"/>
</dbReference>
<sequence length="204" mass="21860">VALADEERVVSCRVWYSNMNHTMELMPQIAESLEAQNIDVASLEGVAVALGPGGFSALRVGMSVAKGLAMTGRTKIVGVGTLDLEAFPFLDSGLPVCALLEAGRNELASAHFAPVGERTKEDIICPLEEILETITEPLLICGEGVHGRTQQIKEMLGHLAVVVQPSPAARLWSLVAIARQRLESGQADDLADLQPYYLRMPSIG</sequence>
<dbReference type="InterPro" id="IPR000905">
    <property type="entry name" value="Gcp-like_dom"/>
</dbReference>
<dbReference type="SUPFAM" id="SSF53067">
    <property type="entry name" value="Actin-like ATPase domain"/>
    <property type="match status" value="2"/>
</dbReference>
<dbReference type="Pfam" id="PF00814">
    <property type="entry name" value="TsaD"/>
    <property type="match status" value="1"/>
</dbReference>
<name>A0A382NJF8_9ZZZZ</name>